<evidence type="ECO:0008006" key="3">
    <source>
        <dbReference type="Google" id="ProtNLM"/>
    </source>
</evidence>
<accession>A0A9X3EJW0</accession>
<dbReference type="RefSeq" id="WP_267766084.1">
    <property type="nucleotide sequence ID" value="NZ_JAPNKE010000002.1"/>
</dbReference>
<dbReference type="AlphaFoldDB" id="A0A9X3EJW0"/>
<name>A0A9X3EJW0_9BACT</name>
<proteinExistence type="predicted"/>
<sequence length="529" mass="58475">MELLQSHFFDEDAAELPAGATELFVQDPDAVVAPGDEWKNKWVLIQRDPVEPGEPARRHLVFVTDVDEIVDNFPRPPLTPPLRVLRLSWREEHALPWCLKVGAGTTVHGNIVPATAGERFTEYFEVRGGTVDMRQAIEREGPLSAITGERSVTFLHSLLSSETGGLGRLGADLRATVPELRVARVTGPDLDLDLSDWTWRRTLLSSDRLDEHYTLDDGIWRRVIGFQRATVDKDFVHLDYASGEGATIRFGDGEFGKMPADGVLFRVDYRTGPGTRSNVGPGAVRLLKNPVTGETSLISSGAVVSIANPLPVSDGVDPEPLDDIRQLAPEEFRAVTHRAVKPEDYCEIARRLDWVQVAGVRQRWTGSWPTTFVTPDPVGAYALTDEQRDELDGLMHCVRQAGRDVFVRDPRFRAIDLEVQICIKPGHIPSAVRDAVIRRLRGDGVTPGYFAPDTFTFGAPLQRLTIEAVVGAVPGVLAVKDIRIGARAVHHMRPMEDLYVVPDDQILRLASDPRTPERGSIRVITEGGV</sequence>
<organism evidence="1 2">
    <name type="scientific">Nannocystis pusilla</name>
    <dbReference type="NCBI Taxonomy" id="889268"/>
    <lineage>
        <taxon>Bacteria</taxon>
        <taxon>Pseudomonadati</taxon>
        <taxon>Myxococcota</taxon>
        <taxon>Polyangia</taxon>
        <taxon>Nannocystales</taxon>
        <taxon>Nannocystaceae</taxon>
        <taxon>Nannocystis</taxon>
    </lineage>
</organism>
<keyword evidence="2" id="KW-1185">Reference proteome</keyword>
<comment type="caution">
    <text evidence="1">The sequence shown here is derived from an EMBL/GenBank/DDBJ whole genome shotgun (WGS) entry which is preliminary data.</text>
</comment>
<dbReference type="Proteomes" id="UP001150924">
    <property type="component" value="Unassembled WGS sequence"/>
</dbReference>
<protein>
    <recommendedName>
        <fullName evidence="3">Baseplate assembly protein</fullName>
    </recommendedName>
</protein>
<evidence type="ECO:0000313" key="2">
    <source>
        <dbReference type="Proteomes" id="UP001150924"/>
    </source>
</evidence>
<reference evidence="1" key="1">
    <citation type="submission" date="2022-11" db="EMBL/GenBank/DDBJ databases">
        <title>Minimal conservation of predation-associated metabolite biosynthetic gene clusters underscores biosynthetic potential of Myxococcota including descriptions for ten novel species: Archangium lansinium sp. nov., Myxococcus landrumus sp. nov., Nannocystis bai.</title>
        <authorList>
            <person name="Ahearne A."/>
            <person name="Stevens C."/>
            <person name="Phillips K."/>
        </authorList>
    </citation>
    <scope>NUCLEOTIDE SEQUENCE</scope>
    <source>
        <strain evidence="1">Na p29</strain>
    </source>
</reference>
<gene>
    <name evidence="1" type="ORF">OV079_02885</name>
</gene>
<evidence type="ECO:0000313" key="1">
    <source>
        <dbReference type="EMBL" id="MCY1004530.1"/>
    </source>
</evidence>
<dbReference type="EMBL" id="JAPNKE010000002">
    <property type="protein sequence ID" value="MCY1004530.1"/>
    <property type="molecule type" value="Genomic_DNA"/>
</dbReference>